<dbReference type="EMBL" id="JAAQHG020000015">
    <property type="protein sequence ID" value="KAL1586316.1"/>
    <property type="molecule type" value="Genomic_DNA"/>
</dbReference>
<dbReference type="RefSeq" id="XP_069229421.1">
    <property type="nucleotide sequence ID" value="XM_069374061.1"/>
</dbReference>
<reference evidence="2 3" key="1">
    <citation type="journal article" date="2020" name="Microbiol. Resour. Announc.">
        <title>Draft Genome Sequence of a Cladosporium Species Isolated from the Mesophotic Ascidian Didemnum maculosum.</title>
        <authorList>
            <person name="Gioti A."/>
            <person name="Siaperas R."/>
            <person name="Nikolaivits E."/>
            <person name="Le Goff G."/>
            <person name="Ouazzani J."/>
            <person name="Kotoulas G."/>
            <person name="Topakas E."/>
        </authorList>
    </citation>
    <scope>NUCLEOTIDE SEQUENCE [LARGE SCALE GENOMIC DNA]</scope>
    <source>
        <strain evidence="2 3">TM138-S3</strain>
    </source>
</reference>
<feature type="compositionally biased region" description="Basic and acidic residues" evidence="1">
    <location>
        <begin position="47"/>
        <end position="68"/>
    </location>
</feature>
<gene>
    <name evidence="2" type="ORF">WHR41_05456</name>
</gene>
<evidence type="ECO:0000313" key="2">
    <source>
        <dbReference type="EMBL" id="KAL1586316.1"/>
    </source>
</evidence>
<evidence type="ECO:0000313" key="3">
    <source>
        <dbReference type="Proteomes" id="UP000803884"/>
    </source>
</evidence>
<dbReference type="Proteomes" id="UP000803884">
    <property type="component" value="Unassembled WGS sequence"/>
</dbReference>
<evidence type="ECO:0000256" key="1">
    <source>
        <dbReference type="SAM" id="MobiDB-lite"/>
    </source>
</evidence>
<protein>
    <submittedName>
        <fullName evidence="2">Uncharacterized protein</fullName>
    </submittedName>
</protein>
<feature type="region of interest" description="Disordered" evidence="1">
    <location>
        <begin position="47"/>
        <end position="120"/>
    </location>
</feature>
<organism evidence="2 3">
    <name type="scientific">Cladosporium halotolerans</name>
    <dbReference type="NCBI Taxonomy" id="1052096"/>
    <lineage>
        <taxon>Eukaryota</taxon>
        <taxon>Fungi</taxon>
        <taxon>Dikarya</taxon>
        <taxon>Ascomycota</taxon>
        <taxon>Pezizomycotina</taxon>
        <taxon>Dothideomycetes</taxon>
        <taxon>Dothideomycetidae</taxon>
        <taxon>Cladosporiales</taxon>
        <taxon>Cladosporiaceae</taxon>
        <taxon>Cladosporium</taxon>
    </lineage>
</organism>
<sequence>MGFYKDLNKDKSYHRANFLCAAIALAALCSVYPVACFKKFSGKEKAKMKAELAELERQQQEDSEWERNHRPRRARHRSHSPPRTSHRPHRHRRHSSARSPPNYPLETMTNRQPSFPVHQQ</sequence>
<dbReference type="GeneID" id="96006899"/>
<comment type="caution">
    <text evidence="2">The sequence shown here is derived from an EMBL/GenBank/DDBJ whole genome shotgun (WGS) entry which is preliminary data.</text>
</comment>
<feature type="compositionally biased region" description="Polar residues" evidence="1">
    <location>
        <begin position="107"/>
        <end position="120"/>
    </location>
</feature>
<keyword evidence="3" id="KW-1185">Reference proteome</keyword>
<proteinExistence type="predicted"/>
<name>A0AB34KRA8_9PEZI</name>
<dbReference type="AlphaFoldDB" id="A0AB34KRA8"/>
<feature type="compositionally biased region" description="Basic residues" evidence="1">
    <location>
        <begin position="69"/>
        <end position="96"/>
    </location>
</feature>
<accession>A0AB34KRA8</accession>